<comment type="caution">
    <text evidence="4">The sequence shown here is derived from an EMBL/GenBank/DDBJ whole genome shotgun (WGS) entry which is preliminary data.</text>
</comment>
<evidence type="ECO:0000256" key="2">
    <source>
        <dbReference type="SAM" id="SignalP"/>
    </source>
</evidence>
<feature type="signal peptide" evidence="2">
    <location>
        <begin position="1"/>
        <end position="24"/>
    </location>
</feature>
<keyword evidence="1 2" id="KW-0732">Signal</keyword>
<dbReference type="Pfam" id="PF13505">
    <property type="entry name" value="OMP_b-brl"/>
    <property type="match status" value="1"/>
</dbReference>
<proteinExistence type="predicted"/>
<dbReference type="RefSeq" id="WP_188750952.1">
    <property type="nucleotide sequence ID" value="NZ_BMIK01000007.1"/>
</dbReference>
<keyword evidence="5" id="KW-1185">Reference proteome</keyword>
<organism evidence="4 5">
    <name type="scientific">Parapedobacter defluvii</name>
    <dbReference type="NCBI Taxonomy" id="2045106"/>
    <lineage>
        <taxon>Bacteria</taxon>
        <taxon>Pseudomonadati</taxon>
        <taxon>Bacteroidota</taxon>
        <taxon>Sphingobacteriia</taxon>
        <taxon>Sphingobacteriales</taxon>
        <taxon>Sphingobacteriaceae</taxon>
        <taxon>Parapedobacter</taxon>
    </lineage>
</organism>
<sequence length="175" mass="18243">MKKKTKLVSLIVLFTALGTSSSFGQAFEQGDKLLNIGVGLGSQFMAAGAKGTPPVGLSLEFGVSDKISVGGYAGYAGAKVETVVGDWKYNYIIVGGRGSYHFDFGVENLDPYAGVLLGYNIASVSTDTNLPTASAGGFIWGAHAGARYFFSPKFGAFAEVGYGIAWLNVGVALKF</sequence>
<gene>
    <name evidence="4" type="ORF">GCM10011386_23880</name>
</gene>
<dbReference type="InterPro" id="IPR011250">
    <property type="entry name" value="OMP/PagP_B-barrel"/>
</dbReference>
<dbReference type="Proteomes" id="UP000597338">
    <property type="component" value="Unassembled WGS sequence"/>
</dbReference>
<evidence type="ECO:0000259" key="3">
    <source>
        <dbReference type="Pfam" id="PF13505"/>
    </source>
</evidence>
<evidence type="ECO:0000256" key="1">
    <source>
        <dbReference type="ARBA" id="ARBA00022729"/>
    </source>
</evidence>
<name>A0ABQ1LWD5_9SPHI</name>
<reference evidence="5" key="1">
    <citation type="journal article" date="2019" name="Int. J. Syst. Evol. Microbiol.">
        <title>The Global Catalogue of Microorganisms (GCM) 10K type strain sequencing project: providing services to taxonomists for standard genome sequencing and annotation.</title>
        <authorList>
            <consortium name="The Broad Institute Genomics Platform"/>
            <consortium name="The Broad Institute Genome Sequencing Center for Infectious Disease"/>
            <person name="Wu L."/>
            <person name="Ma J."/>
        </authorList>
    </citation>
    <scope>NUCLEOTIDE SEQUENCE [LARGE SCALE GENOMIC DNA]</scope>
    <source>
        <strain evidence="5">CGMCC 1.15342</strain>
    </source>
</reference>
<feature type="domain" description="Outer membrane protein beta-barrel" evidence="3">
    <location>
        <begin position="15"/>
        <end position="162"/>
    </location>
</feature>
<feature type="chain" id="PRO_5046729068" description="Outer membrane protein beta-barrel domain-containing protein" evidence="2">
    <location>
        <begin position="25"/>
        <end position="175"/>
    </location>
</feature>
<dbReference type="Gene3D" id="2.40.160.20">
    <property type="match status" value="1"/>
</dbReference>
<evidence type="ECO:0000313" key="5">
    <source>
        <dbReference type="Proteomes" id="UP000597338"/>
    </source>
</evidence>
<protein>
    <recommendedName>
        <fullName evidence="3">Outer membrane protein beta-barrel domain-containing protein</fullName>
    </recommendedName>
</protein>
<dbReference type="InterPro" id="IPR027385">
    <property type="entry name" value="Beta-barrel_OMP"/>
</dbReference>
<accession>A0ABQ1LWD5</accession>
<evidence type="ECO:0000313" key="4">
    <source>
        <dbReference type="EMBL" id="GGC31119.1"/>
    </source>
</evidence>
<dbReference type="SUPFAM" id="SSF56925">
    <property type="entry name" value="OMPA-like"/>
    <property type="match status" value="1"/>
</dbReference>
<dbReference type="EMBL" id="BMIK01000007">
    <property type="protein sequence ID" value="GGC31119.1"/>
    <property type="molecule type" value="Genomic_DNA"/>
</dbReference>